<organism evidence="1 2">
    <name type="scientific">candidate division WOR_3 bacterium SM23_42</name>
    <dbReference type="NCBI Taxonomy" id="1703779"/>
    <lineage>
        <taxon>Bacteria</taxon>
        <taxon>Bacteria division WOR-3</taxon>
    </lineage>
</organism>
<dbReference type="EMBL" id="LJUJ01000001">
    <property type="protein sequence ID" value="KPK64847.1"/>
    <property type="molecule type" value="Genomic_DNA"/>
</dbReference>
<evidence type="ECO:0000313" key="1">
    <source>
        <dbReference type="EMBL" id="KPK64847.1"/>
    </source>
</evidence>
<dbReference type="Proteomes" id="UP000051373">
    <property type="component" value="Unassembled WGS sequence"/>
</dbReference>
<gene>
    <name evidence="1" type="ORF">AMJ83_01350</name>
</gene>
<proteinExistence type="predicted"/>
<reference evidence="1 2" key="1">
    <citation type="journal article" date="2015" name="Microbiome">
        <title>Genomic resolution of linkages in carbon, nitrogen, and sulfur cycling among widespread estuary sediment bacteria.</title>
        <authorList>
            <person name="Baker B.J."/>
            <person name="Lazar C.S."/>
            <person name="Teske A.P."/>
            <person name="Dick G.J."/>
        </authorList>
    </citation>
    <scope>NUCLEOTIDE SEQUENCE [LARGE SCALE GENOMIC DNA]</scope>
    <source>
        <strain evidence="1">SM23_42</strain>
    </source>
</reference>
<name>A0A0S8FVZ3_UNCW3</name>
<dbReference type="STRING" id="1703779.AMJ83_01350"/>
<comment type="caution">
    <text evidence="1">The sequence shown here is derived from an EMBL/GenBank/DDBJ whole genome shotgun (WGS) entry which is preliminary data.</text>
</comment>
<evidence type="ECO:0000313" key="2">
    <source>
        <dbReference type="Proteomes" id="UP000051373"/>
    </source>
</evidence>
<protein>
    <recommendedName>
        <fullName evidence="3">DUF481 domain-containing protein</fullName>
    </recommendedName>
</protein>
<dbReference type="AlphaFoldDB" id="A0A0S8FVZ3"/>
<accession>A0A0S8FVZ3</accession>
<evidence type="ECO:0008006" key="3">
    <source>
        <dbReference type="Google" id="ProtNLM"/>
    </source>
</evidence>
<sequence>MFCKSHDFTRSAALNLLILLILPSSLLISLEIPLEFHGGGLFGKYLNSDTSRYSVDASVELYCTVIKGNNLRMFVLYRDDLDMAEQKHGVRLDPRYAHYYIVGGLDYFVKDYVVTGYYVHDCFHDIDHYSEDTPVFNRFRLKFAPSDFHYSTRLKTPKRFLWSIDLGYYPHVDYSGWDINSGADYQYDAILELMLNVFRNNDFGVDAKPSFTISKGDSTYYHRHLLRFMGYYKKASRRIGLGFDYNLYNTDPIKDPDKLWLLYIYLEF</sequence>